<reference evidence="2 3" key="1">
    <citation type="submission" date="2016-10" db="EMBL/GenBank/DDBJ databases">
        <authorList>
            <person name="de Groot N.N."/>
        </authorList>
    </citation>
    <scope>NUCLEOTIDE SEQUENCE [LARGE SCALE GENOMIC DNA]</scope>
    <source>
        <strain evidence="2 3">DSM 10495</strain>
    </source>
</reference>
<dbReference type="InterPro" id="IPR036249">
    <property type="entry name" value="Thioredoxin-like_sf"/>
</dbReference>
<dbReference type="PANTHER" id="PTHR42899:SF1">
    <property type="entry name" value="SPERMATOGENESIS-ASSOCIATED PROTEIN 20"/>
    <property type="match status" value="1"/>
</dbReference>
<feature type="domain" description="Spermatogenesis-associated protein 20-like TRX" evidence="1">
    <location>
        <begin position="3"/>
        <end position="163"/>
    </location>
</feature>
<dbReference type="STRING" id="156980.SAMN04489745_2908"/>
<protein>
    <recommendedName>
        <fullName evidence="1">Spermatogenesis-associated protein 20-like TRX domain-containing protein</fullName>
    </recommendedName>
</protein>
<name>A0A1H4SMR5_9MICC</name>
<dbReference type="SUPFAM" id="SSF52833">
    <property type="entry name" value="Thioredoxin-like"/>
    <property type="match status" value="1"/>
</dbReference>
<proteinExistence type="predicted"/>
<accession>A0A1H4SMR5</accession>
<dbReference type="RefSeq" id="WP_066214543.1">
    <property type="nucleotide sequence ID" value="NZ_FNSN01000003.1"/>
</dbReference>
<dbReference type="PIRSF" id="PIRSF006402">
    <property type="entry name" value="UCP006402_thioredoxin"/>
    <property type="match status" value="1"/>
</dbReference>
<dbReference type="Gene3D" id="3.40.30.10">
    <property type="entry name" value="Glutaredoxin"/>
    <property type="match status" value="1"/>
</dbReference>
<organism evidence="2 3">
    <name type="scientific">Arthrobacter woluwensis</name>
    <dbReference type="NCBI Taxonomy" id="156980"/>
    <lineage>
        <taxon>Bacteria</taxon>
        <taxon>Bacillati</taxon>
        <taxon>Actinomycetota</taxon>
        <taxon>Actinomycetes</taxon>
        <taxon>Micrococcales</taxon>
        <taxon>Micrococcaceae</taxon>
        <taxon>Arthrobacter</taxon>
    </lineage>
</organism>
<evidence type="ECO:0000313" key="3">
    <source>
        <dbReference type="Proteomes" id="UP000182652"/>
    </source>
</evidence>
<evidence type="ECO:0000313" key="2">
    <source>
        <dbReference type="EMBL" id="SEC45330.1"/>
    </source>
</evidence>
<dbReference type="InterPro" id="IPR004879">
    <property type="entry name" value="Ssp411-like_TRX"/>
</dbReference>
<dbReference type="Pfam" id="PF03190">
    <property type="entry name" value="Thioredox_DsbH"/>
    <property type="match status" value="1"/>
</dbReference>
<dbReference type="AlphaFoldDB" id="A0A1H4SMR5"/>
<dbReference type="EMBL" id="FNSN01000003">
    <property type="protein sequence ID" value="SEC45330.1"/>
    <property type="molecule type" value="Genomic_DNA"/>
</dbReference>
<dbReference type="GO" id="GO:0005975">
    <property type="term" value="P:carbohydrate metabolic process"/>
    <property type="evidence" value="ECO:0007669"/>
    <property type="project" value="InterPro"/>
</dbReference>
<dbReference type="SUPFAM" id="SSF48208">
    <property type="entry name" value="Six-hairpin glycosidases"/>
    <property type="match status" value="1"/>
</dbReference>
<dbReference type="PANTHER" id="PTHR42899">
    <property type="entry name" value="SPERMATOGENESIS-ASSOCIATED PROTEIN 20"/>
    <property type="match status" value="1"/>
</dbReference>
<dbReference type="Gene3D" id="1.50.10.10">
    <property type="match status" value="1"/>
</dbReference>
<dbReference type="Proteomes" id="UP000182652">
    <property type="component" value="Unassembled WGS sequence"/>
</dbReference>
<dbReference type="CDD" id="cd02955">
    <property type="entry name" value="SSP411"/>
    <property type="match status" value="1"/>
</dbReference>
<evidence type="ECO:0000259" key="1">
    <source>
        <dbReference type="Pfam" id="PF03190"/>
    </source>
</evidence>
<keyword evidence="3" id="KW-1185">Reference proteome</keyword>
<gene>
    <name evidence="2" type="ORF">SAMN04489745_2908</name>
</gene>
<sequence>MANHLAGQSSLYLRQHAEQPVDWHVFGPEVFAEAAARDVPVFLSVGYAACHWCHVMAHESFDDPAVAAYLNAHFVPVKVDREERPDVDAVYMSATQAMTGQGGWPMSVFLLPDGRAFHAGTYFPPRPARGMPAFSQVLAAVTEAWTERRDAVEQQASRLAQGLSEFASPVHLAAAPADDGGTADRLAAAVARLEEVESPEGGFGKAPKFPPGPLLPFLTDHAASGLPRSEEAGGLAARTLAAMARSALRDQLDGGFCRYSVTGDWSVPHFEKMLYDNALLLRAYARYVRLLRSPEGTASREAWEAVFPDAEATAVVEALAGFLLTPADQGGLAAGTSGAFLSAIDADSEPSPDQLARTGLTQIGLHEREGAFALWTPAELLELLGEDGLHLARLLHVAERGSVSALGSPLHPGGALDDDGRALLDRARPALLAARATRPRPAVDDKVVASWNAMTITALAESGRVLGRPEWVAGAAAAGRYLRGMHWNPEARSLARVSHEGRPGPVSGLLEDYAHTLEAALVLFQVTGDAIWYDWARELSDAVESGFLRDGQVLNEDLRQSSTDLEPLRAAYGGSSAVDLFDGATPAPVSVLAGAWQTLAALTGDQTLRDRALGLARTASDAASGQPRVAGAALAVELTGLLGVLEIAVVGATGPERDGLLNAVFGSARPGVVIAFGEDAGRVPLLEGRTPGPEGTPRAYVCREMVCHAPVDSPKELLAGLR</sequence>
<dbReference type="InterPro" id="IPR008928">
    <property type="entry name" value="6-hairpin_glycosidase_sf"/>
</dbReference>
<dbReference type="InterPro" id="IPR012341">
    <property type="entry name" value="6hp_glycosidase-like_sf"/>
</dbReference>
<dbReference type="InterPro" id="IPR024705">
    <property type="entry name" value="Ssp411"/>
</dbReference>